<dbReference type="SMART" id="SM00220">
    <property type="entry name" value="S_TKc"/>
    <property type="match status" value="1"/>
</dbReference>
<dbReference type="InterPro" id="IPR008271">
    <property type="entry name" value="Ser/Thr_kinase_AS"/>
</dbReference>
<sequence length="323" mass="36195">MCVQTAKPKRPVSEGHFGQVYKTKVQGTNESFALKVVKTYTAHEGDQTQTQRILKALAKEITIWGHLDDLHVLPLYGICEVEDSSWPLGMVSPWQESGNITHYLIHNPDVNRICLVADVASGVAYLHEQNIIHGDLKGMNILVTSSGHACLVDFGLASFANKEKLLSWSSLQSSRSSGGSLRWQAPECAICDSAPTSKSYMTVSSDIWAFACVCYEIMTGKLPFHECHTDGQVIGMLFRGKKPSIPPKTDDAFTKFGLTSQLWKYMTTCWAFDPESRPPARVILEWEVFRAANDVCRRPAFQWKVKETRFPLSESKVRGHLRL</sequence>
<dbReference type="PROSITE" id="PS00108">
    <property type="entry name" value="PROTEIN_KINASE_ST"/>
    <property type="match status" value="1"/>
</dbReference>
<reference evidence="2 3" key="1">
    <citation type="journal article" date="2019" name="Nat. Ecol. Evol.">
        <title>Megaphylogeny resolves global patterns of mushroom evolution.</title>
        <authorList>
            <person name="Varga T."/>
            <person name="Krizsan K."/>
            <person name="Foldi C."/>
            <person name="Dima B."/>
            <person name="Sanchez-Garcia M."/>
            <person name="Sanchez-Ramirez S."/>
            <person name="Szollosi G.J."/>
            <person name="Szarkandi J.G."/>
            <person name="Papp V."/>
            <person name="Albert L."/>
            <person name="Andreopoulos W."/>
            <person name="Angelini C."/>
            <person name="Antonin V."/>
            <person name="Barry K.W."/>
            <person name="Bougher N.L."/>
            <person name="Buchanan P."/>
            <person name="Buyck B."/>
            <person name="Bense V."/>
            <person name="Catcheside P."/>
            <person name="Chovatia M."/>
            <person name="Cooper J."/>
            <person name="Damon W."/>
            <person name="Desjardin D."/>
            <person name="Finy P."/>
            <person name="Geml J."/>
            <person name="Haridas S."/>
            <person name="Hughes K."/>
            <person name="Justo A."/>
            <person name="Karasinski D."/>
            <person name="Kautmanova I."/>
            <person name="Kiss B."/>
            <person name="Kocsube S."/>
            <person name="Kotiranta H."/>
            <person name="LaButti K.M."/>
            <person name="Lechner B.E."/>
            <person name="Liimatainen K."/>
            <person name="Lipzen A."/>
            <person name="Lukacs Z."/>
            <person name="Mihaltcheva S."/>
            <person name="Morgado L.N."/>
            <person name="Niskanen T."/>
            <person name="Noordeloos M.E."/>
            <person name="Ohm R.A."/>
            <person name="Ortiz-Santana B."/>
            <person name="Ovrebo C."/>
            <person name="Racz N."/>
            <person name="Riley R."/>
            <person name="Savchenko A."/>
            <person name="Shiryaev A."/>
            <person name="Soop K."/>
            <person name="Spirin V."/>
            <person name="Szebenyi C."/>
            <person name="Tomsovsky M."/>
            <person name="Tulloss R.E."/>
            <person name="Uehling J."/>
            <person name="Grigoriev I.V."/>
            <person name="Vagvolgyi C."/>
            <person name="Papp T."/>
            <person name="Martin F.M."/>
            <person name="Miettinen O."/>
            <person name="Hibbett D.S."/>
            <person name="Nagy L.G."/>
        </authorList>
    </citation>
    <scope>NUCLEOTIDE SEQUENCE [LARGE SCALE GENOMIC DNA]</scope>
    <source>
        <strain evidence="2 3">CBS 121175</strain>
    </source>
</reference>
<dbReference type="OrthoDB" id="122279at2759"/>
<accession>A0A5C3KGS6</accession>
<evidence type="ECO:0000313" key="2">
    <source>
        <dbReference type="EMBL" id="TFK19396.1"/>
    </source>
</evidence>
<dbReference type="GO" id="GO:0004674">
    <property type="term" value="F:protein serine/threonine kinase activity"/>
    <property type="evidence" value="ECO:0007669"/>
    <property type="project" value="TreeGrafter"/>
</dbReference>
<dbReference type="PANTHER" id="PTHR44329">
    <property type="entry name" value="SERINE/THREONINE-PROTEIN KINASE TNNI3K-RELATED"/>
    <property type="match status" value="1"/>
</dbReference>
<dbReference type="InterPro" id="IPR051681">
    <property type="entry name" value="Ser/Thr_Kinases-Pseudokinases"/>
</dbReference>
<evidence type="ECO:0000313" key="3">
    <source>
        <dbReference type="Proteomes" id="UP000307440"/>
    </source>
</evidence>
<evidence type="ECO:0000259" key="1">
    <source>
        <dbReference type="PROSITE" id="PS50011"/>
    </source>
</evidence>
<organism evidence="2 3">
    <name type="scientific">Coprinopsis marcescibilis</name>
    <name type="common">Agaric fungus</name>
    <name type="synonym">Psathyrella marcescibilis</name>
    <dbReference type="NCBI Taxonomy" id="230819"/>
    <lineage>
        <taxon>Eukaryota</taxon>
        <taxon>Fungi</taxon>
        <taxon>Dikarya</taxon>
        <taxon>Basidiomycota</taxon>
        <taxon>Agaricomycotina</taxon>
        <taxon>Agaricomycetes</taxon>
        <taxon>Agaricomycetidae</taxon>
        <taxon>Agaricales</taxon>
        <taxon>Agaricineae</taxon>
        <taxon>Psathyrellaceae</taxon>
        <taxon>Coprinopsis</taxon>
    </lineage>
</organism>
<protein>
    <submittedName>
        <fullName evidence="2">Kinase-like protein</fullName>
    </submittedName>
</protein>
<dbReference type="AlphaFoldDB" id="A0A5C3KGS6"/>
<gene>
    <name evidence="2" type="ORF">FA15DRAFT_648436</name>
</gene>
<dbReference type="InterPro" id="IPR000719">
    <property type="entry name" value="Prot_kinase_dom"/>
</dbReference>
<dbReference type="GO" id="GO:0005524">
    <property type="term" value="F:ATP binding"/>
    <property type="evidence" value="ECO:0007669"/>
    <property type="project" value="InterPro"/>
</dbReference>
<dbReference type="Pfam" id="PF07714">
    <property type="entry name" value="PK_Tyr_Ser-Thr"/>
    <property type="match status" value="1"/>
</dbReference>
<dbReference type="InterPro" id="IPR001245">
    <property type="entry name" value="Ser-Thr/Tyr_kinase_cat_dom"/>
</dbReference>
<dbReference type="SUPFAM" id="SSF56112">
    <property type="entry name" value="Protein kinase-like (PK-like)"/>
    <property type="match status" value="1"/>
</dbReference>
<dbReference type="PROSITE" id="PS50011">
    <property type="entry name" value="PROTEIN_KINASE_DOM"/>
    <property type="match status" value="1"/>
</dbReference>
<dbReference type="EMBL" id="ML210343">
    <property type="protein sequence ID" value="TFK19396.1"/>
    <property type="molecule type" value="Genomic_DNA"/>
</dbReference>
<name>A0A5C3KGS6_COPMA</name>
<keyword evidence="2" id="KW-0418">Kinase</keyword>
<feature type="domain" description="Protein kinase" evidence="1">
    <location>
        <begin position="6"/>
        <end position="290"/>
    </location>
</feature>
<dbReference type="Gene3D" id="1.10.510.10">
    <property type="entry name" value="Transferase(Phosphotransferase) domain 1"/>
    <property type="match status" value="1"/>
</dbReference>
<dbReference type="InterPro" id="IPR011009">
    <property type="entry name" value="Kinase-like_dom_sf"/>
</dbReference>
<proteinExistence type="predicted"/>
<keyword evidence="2" id="KW-0808">Transferase</keyword>
<dbReference type="STRING" id="230819.A0A5C3KGS6"/>
<dbReference type="Proteomes" id="UP000307440">
    <property type="component" value="Unassembled WGS sequence"/>
</dbReference>
<keyword evidence="3" id="KW-1185">Reference proteome</keyword>